<accession>A0A0H2ST13</accession>
<dbReference type="OrthoDB" id="2285533at2759"/>
<dbReference type="SUPFAM" id="SSF57959">
    <property type="entry name" value="Leucine zipper domain"/>
    <property type="match status" value="1"/>
</dbReference>
<dbReference type="Gene3D" id="1.20.5.170">
    <property type="match status" value="1"/>
</dbReference>
<feature type="compositionally biased region" description="Pro residues" evidence="2">
    <location>
        <begin position="409"/>
        <end position="427"/>
    </location>
</feature>
<feature type="domain" description="BZIP" evidence="3">
    <location>
        <begin position="36"/>
        <end position="50"/>
    </location>
</feature>
<dbReference type="InterPro" id="IPR046347">
    <property type="entry name" value="bZIP_sf"/>
</dbReference>
<dbReference type="SMART" id="SM00338">
    <property type="entry name" value="BRLZ"/>
    <property type="match status" value="1"/>
</dbReference>
<sequence length="544" mass="58685">MPKSSHTHSPPHSASSSKQNASGRESSGKTTELALRKKKNADAQAAFRARRANYIATLEETVTSLEAVVVQLQDSCRESRSEIQDLRQENGRLTNSLETLRHESREREKYLRALWHARKNTSHDPGLDDFPPPPASFQMAQSQSNTAPSSLAGTPIQTHTNPVPYPTSAHPGHQVPDNMDPRVQYQPHDSPGPMQPATAYHDGQGATYANRSPSLPFVGGDGEAISANGRPLDPRIQKISQYPVFNMQPGAPRDSGSWATNVNQGGNSTTSPVVGAHENGSTVHSPAYMPSPHATSNELAYQPRYGTLDAQKQSLDSVPYILSTSERSISPVVSSPHNSSSTSVNSQFQFVFPSESPERSAEVDYQRRYAPPAPEMTLHGGTADVSSYASAFNRQRSSTGPERPMLGAPVPPRTNEPPQPPPPPPPQMINNASTSSPSTSKDTGAPEVRTTRRSRRLSEQAGSTSQTPSRSPSPTGHHPISSTLAVIKAQAFGALRRTRARPKKTEHASKVAMEVLEARGIGIGLGLTTGSSNKRPRLHESESM</sequence>
<organism evidence="4 5">
    <name type="scientific">Schizopora paradoxa</name>
    <dbReference type="NCBI Taxonomy" id="27342"/>
    <lineage>
        <taxon>Eukaryota</taxon>
        <taxon>Fungi</taxon>
        <taxon>Dikarya</taxon>
        <taxon>Basidiomycota</taxon>
        <taxon>Agaricomycotina</taxon>
        <taxon>Agaricomycetes</taxon>
        <taxon>Hymenochaetales</taxon>
        <taxon>Schizoporaceae</taxon>
        <taxon>Schizopora</taxon>
    </lineage>
</organism>
<dbReference type="PROSITE" id="PS00036">
    <property type="entry name" value="BZIP_BASIC"/>
    <property type="match status" value="1"/>
</dbReference>
<evidence type="ECO:0000256" key="1">
    <source>
        <dbReference type="SAM" id="Coils"/>
    </source>
</evidence>
<keyword evidence="5" id="KW-1185">Reference proteome</keyword>
<feature type="region of interest" description="Disordered" evidence="2">
    <location>
        <begin position="524"/>
        <end position="544"/>
    </location>
</feature>
<name>A0A0H2ST13_9AGAM</name>
<keyword evidence="1" id="KW-0175">Coiled coil</keyword>
<evidence type="ECO:0000313" key="5">
    <source>
        <dbReference type="Proteomes" id="UP000053477"/>
    </source>
</evidence>
<dbReference type="GO" id="GO:0003700">
    <property type="term" value="F:DNA-binding transcription factor activity"/>
    <property type="evidence" value="ECO:0007669"/>
    <property type="project" value="InterPro"/>
</dbReference>
<feature type="compositionally biased region" description="Polar residues" evidence="2">
    <location>
        <begin position="428"/>
        <end position="442"/>
    </location>
</feature>
<dbReference type="AlphaFoldDB" id="A0A0H2ST13"/>
<feature type="coiled-coil region" evidence="1">
    <location>
        <begin position="55"/>
        <end position="103"/>
    </location>
</feature>
<dbReference type="Proteomes" id="UP000053477">
    <property type="component" value="Unassembled WGS sequence"/>
</dbReference>
<feature type="compositionally biased region" description="Low complexity" evidence="2">
    <location>
        <begin position="1"/>
        <end position="17"/>
    </location>
</feature>
<dbReference type="InterPro" id="IPR004827">
    <property type="entry name" value="bZIP"/>
</dbReference>
<feature type="compositionally biased region" description="Polar residues" evidence="2">
    <location>
        <begin position="18"/>
        <end position="30"/>
    </location>
</feature>
<feature type="compositionally biased region" description="Low complexity" evidence="2">
    <location>
        <begin position="463"/>
        <end position="475"/>
    </location>
</feature>
<feature type="region of interest" description="Disordered" evidence="2">
    <location>
        <begin position="1"/>
        <end position="43"/>
    </location>
</feature>
<protein>
    <recommendedName>
        <fullName evidence="3">BZIP domain-containing protein</fullName>
    </recommendedName>
</protein>
<dbReference type="EMBL" id="KQ085883">
    <property type="protein sequence ID" value="KLO20276.1"/>
    <property type="molecule type" value="Genomic_DNA"/>
</dbReference>
<gene>
    <name evidence="4" type="ORF">SCHPADRAFT_918365</name>
</gene>
<feature type="region of interest" description="Disordered" evidence="2">
    <location>
        <begin position="393"/>
        <end position="480"/>
    </location>
</feature>
<proteinExistence type="predicted"/>
<evidence type="ECO:0000259" key="3">
    <source>
        <dbReference type="PROSITE" id="PS00036"/>
    </source>
</evidence>
<reference evidence="4 5" key="1">
    <citation type="submission" date="2015-04" db="EMBL/GenBank/DDBJ databases">
        <title>Complete genome sequence of Schizopora paradoxa KUC8140, a cosmopolitan wood degrader in East Asia.</title>
        <authorList>
            <consortium name="DOE Joint Genome Institute"/>
            <person name="Min B."/>
            <person name="Park H."/>
            <person name="Jang Y."/>
            <person name="Kim J.-J."/>
            <person name="Kim K.H."/>
            <person name="Pangilinan J."/>
            <person name="Lipzen A."/>
            <person name="Riley R."/>
            <person name="Grigoriev I.V."/>
            <person name="Spatafora J.W."/>
            <person name="Choi I.-G."/>
        </authorList>
    </citation>
    <scope>NUCLEOTIDE SEQUENCE [LARGE SCALE GENOMIC DNA]</scope>
    <source>
        <strain evidence="4 5">KUC8140</strain>
    </source>
</reference>
<evidence type="ECO:0000256" key="2">
    <source>
        <dbReference type="SAM" id="MobiDB-lite"/>
    </source>
</evidence>
<evidence type="ECO:0000313" key="4">
    <source>
        <dbReference type="EMBL" id="KLO20276.1"/>
    </source>
</evidence>
<dbReference type="InParanoid" id="A0A0H2ST13"/>